<keyword evidence="2 4" id="KW-0663">Pyridoxal phosphate</keyword>
<protein>
    <recommendedName>
        <fullName evidence="4">Probable D-serine dehydratase</fullName>
        <ecNumber evidence="4">4.3.1.18</ecNumber>
    </recommendedName>
    <alternativeName>
        <fullName evidence="4">D-serine deaminase</fullName>
        <shortName evidence="4">DSD</shortName>
    </alternativeName>
</protein>
<comment type="cofactor">
    <cofactor evidence="1 4">
        <name>pyridoxal 5'-phosphate</name>
        <dbReference type="ChEBI" id="CHEBI:597326"/>
    </cofactor>
</comment>
<evidence type="ECO:0000256" key="2">
    <source>
        <dbReference type="ARBA" id="ARBA00022898"/>
    </source>
</evidence>
<name>A0ABT0ACR8_9SPHN</name>
<dbReference type="Pfam" id="PF00291">
    <property type="entry name" value="PALP"/>
    <property type="match status" value="1"/>
</dbReference>
<dbReference type="SUPFAM" id="SSF53686">
    <property type="entry name" value="Tryptophan synthase beta subunit-like PLP-dependent enzymes"/>
    <property type="match status" value="1"/>
</dbReference>
<evidence type="ECO:0000313" key="7">
    <source>
        <dbReference type="Proteomes" id="UP001162802"/>
    </source>
</evidence>
<dbReference type="HAMAP" id="MF_01030">
    <property type="entry name" value="D_Ser_dehydrat"/>
    <property type="match status" value="1"/>
</dbReference>
<dbReference type="Gene3D" id="3.40.50.1100">
    <property type="match status" value="2"/>
</dbReference>
<evidence type="ECO:0000256" key="1">
    <source>
        <dbReference type="ARBA" id="ARBA00001933"/>
    </source>
</evidence>
<dbReference type="PANTHER" id="PTHR48078:SF9">
    <property type="entry name" value="D-SERINE DEHYDRATASE"/>
    <property type="match status" value="1"/>
</dbReference>
<reference evidence="6" key="1">
    <citation type="submission" date="2022-03" db="EMBL/GenBank/DDBJ databases">
        <title>Identification of a novel bacterium isolated from mangrove sediments.</title>
        <authorList>
            <person name="Pan X."/>
        </authorList>
    </citation>
    <scope>NUCLEOTIDE SEQUENCE</scope>
    <source>
        <strain evidence="6">B2637</strain>
    </source>
</reference>
<comment type="similarity">
    <text evidence="4">Belongs to the serine/threonine dehydratase family. DsdA subfamily.</text>
</comment>
<dbReference type="RefSeq" id="WP_243799633.1">
    <property type="nucleotide sequence ID" value="NZ_JALHAT010000014.1"/>
</dbReference>
<keyword evidence="3 4" id="KW-0456">Lyase</keyword>
<sequence length="428" mass="45136">MVEVDVRAGKPVLWINPERAATVPGGQGDAIDRRDFAEACEAWQAMQPLLLALFPRDVGERGVASDLLALDRGLVPGLGDTEATVYLKRDDSLPVAGSIKARGGFFEVVRHAHAACVEAGIFAGDAPFEALREPRARAFLATRRLLVASTGNLGLSVGLIGRALGFAVDVHMSRDAKDWKKSRLRDAGAQVIEHASDYISAVHAAAQDAGRDPACHFVDDEHSADLFLGYSAAVPELKAQLDEAGMAIGPDRPLFVYLPCGIGGAPGGIAYGLHELFGGDVHCFFAEPVAAPCMLTQMLGGYDAPHSVYDFGLDGRTEADGLAVTQASLLVARMMRARLAGVLTESDEAMLGYVRRLHDAAGLRLEPSATAGLSGPGRLLTSPEGLACLEGLGIGAERANAVHVVWATGGSLVPDVIFQAWLAREELS</sequence>
<dbReference type="NCBIfam" id="NF002823">
    <property type="entry name" value="PRK02991.1"/>
    <property type="match status" value="1"/>
</dbReference>
<evidence type="ECO:0000313" key="6">
    <source>
        <dbReference type="EMBL" id="MCJ1960984.1"/>
    </source>
</evidence>
<dbReference type="InterPro" id="IPR001926">
    <property type="entry name" value="TrpB-like_PALP"/>
</dbReference>
<dbReference type="GO" id="GO:0008721">
    <property type="term" value="F:D-serine ammonia-lyase activity"/>
    <property type="evidence" value="ECO:0007669"/>
    <property type="project" value="UniProtKB-EC"/>
</dbReference>
<accession>A0ABT0ACR8</accession>
<dbReference type="InterPro" id="IPR011780">
    <property type="entry name" value="D_Ser_am_lyase"/>
</dbReference>
<feature type="modified residue" description="N6-(pyridoxal phosphate)lysine" evidence="4">
    <location>
        <position position="100"/>
    </location>
</feature>
<evidence type="ECO:0000259" key="5">
    <source>
        <dbReference type="Pfam" id="PF00291"/>
    </source>
</evidence>
<evidence type="ECO:0000256" key="4">
    <source>
        <dbReference type="HAMAP-Rule" id="MF_01030"/>
    </source>
</evidence>
<proteinExistence type="inferred from homology"/>
<evidence type="ECO:0000256" key="3">
    <source>
        <dbReference type="ARBA" id="ARBA00023239"/>
    </source>
</evidence>
<feature type="domain" description="Tryptophan synthase beta chain-like PALP" evidence="5">
    <location>
        <begin position="81"/>
        <end position="376"/>
    </location>
</feature>
<dbReference type="Proteomes" id="UP001162802">
    <property type="component" value="Unassembled WGS sequence"/>
</dbReference>
<dbReference type="NCBIfam" id="TIGR02035">
    <property type="entry name" value="D_Ser_am_lyase"/>
    <property type="match status" value="1"/>
</dbReference>
<dbReference type="InterPro" id="IPR036052">
    <property type="entry name" value="TrpB-like_PALP_sf"/>
</dbReference>
<dbReference type="InterPro" id="IPR050147">
    <property type="entry name" value="Ser/Thr_Dehydratase"/>
</dbReference>
<gene>
    <name evidence="4" type="primary">dsdA</name>
    <name evidence="6" type="ORF">MTR65_09860</name>
</gene>
<organism evidence="6 7">
    <name type="scientific">Novosphingobium mangrovi</name>
    <name type="common">ex Hu et al. 2023</name>
    <dbReference type="NCBI Taxonomy" id="2930094"/>
    <lineage>
        <taxon>Bacteria</taxon>
        <taxon>Pseudomonadati</taxon>
        <taxon>Pseudomonadota</taxon>
        <taxon>Alphaproteobacteria</taxon>
        <taxon>Sphingomonadales</taxon>
        <taxon>Sphingomonadaceae</taxon>
        <taxon>Novosphingobium</taxon>
    </lineage>
</organism>
<dbReference type="EC" id="4.3.1.18" evidence="4"/>
<comment type="caution">
    <text evidence="6">The sequence shown here is derived from an EMBL/GenBank/DDBJ whole genome shotgun (WGS) entry which is preliminary data.</text>
</comment>
<keyword evidence="7" id="KW-1185">Reference proteome</keyword>
<dbReference type="EMBL" id="JALHAT010000014">
    <property type="protein sequence ID" value="MCJ1960984.1"/>
    <property type="molecule type" value="Genomic_DNA"/>
</dbReference>
<comment type="catalytic activity">
    <reaction evidence="4">
        <text>D-serine = pyruvate + NH4(+)</text>
        <dbReference type="Rhea" id="RHEA:13977"/>
        <dbReference type="ChEBI" id="CHEBI:15361"/>
        <dbReference type="ChEBI" id="CHEBI:28938"/>
        <dbReference type="ChEBI" id="CHEBI:35247"/>
        <dbReference type="EC" id="4.3.1.18"/>
    </reaction>
</comment>
<dbReference type="PANTHER" id="PTHR48078">
    <property type="entry name" value="THREONINE DEHYDRATASE, MITOCHONDRIAL-RELATED"/>
    <property type="match status" value="1"/>
</dbReference>